<dbReference type="PROSITE" id="PS51029">
    <property type="entry name" value="MADF"/>
    <property type="match status" value="1"/>
</dbReference>
<protein>
    <recommendedName>
        <fullName evidence="6">Transcription factor Adf-1</fullName>
    </recommendedName>
</protein>
<dbReference type="PANTHER" id="PTHR12243:SF69">
    <property type="entry name" value="SI:CH73-59F11.3"/>
    <property type="match status" value="1"/>
</dbReference>
<dbReference type="GO" id="GO:0005634">
    <property type="term" value="C:nucleus"/>
    <property type="evidence" value="ECO:0007669"/>
    <property type="project" value="UniProtKB-SubCell"/>
</dbReference>
<dbReference type="InterPro" id="IPR004210">
    <property type="entry name" value="BESS_motif"/>
</dbReference>
<dbReference type="GO" id="GO:0005667">
    <property type="term" value="C:transcription regulator complex"/>
    <property type="evidence" value="ECO:0007669"/>
    <property type="project" value="TreeGrafter"/>
</dbReference>
<dbReference type="PROSITE" id="PS51031">
    <property type="entry name" value="BESS"/>
    <property type="match status" value="1"/>
</dbReference>
<evidence type="ECO:0008006" key="6">
    <source>
        <dbReference type="Google" id="ProtNLM"/>
    </source>
</evidence>
<feature type="region of interest" description="Disordered" evidence="2">
    <location>
        <begin position="316"/>
        <end position="358"/>
    </location>
</feature>
<dbReference type="PANTHER" id="PTHR12243">
    <property type="entry name" value="MADF DOMAIN TRANSCRIPTION FACTOR"/>
    <property type="match status" value="1"/>
</dbReference>
<dbReference type="Pfam" id="PF02944">
    <property type="entry name" value="BESS"/>
    <property type="match status" value="1"/>
</dbReference>
<evidence type="ECO:0000256" key="1">
    <source>
        <dbReference type="PROSITE-ProRule" id="PRU00371"/>
    </source>
</evidence>
<evidence type="ECO:0000256" key="2">
    <source>
        <dbReference type="SAM" id="MobiDB-lite"/>
    </source>
</evidence>
<feature type="region of interest" description="Disordered" evidence="2">
    <location>
        <begin position="237"/>
        <end position="256"/>
    </location>
</feature>
<accession>A0A146MIS7</accession>
<name>A0A146MIS7_LYGHE</name>
<keyword evidence="1" id="KW-0539">Nucleus</keyword>
<proteinExistence type="predicted"/>
<evidence type="ECO:0000259" key="4">
    <source>
        <dbReference type="PROSITE" id="PS51031"/>
    </source>
</evidence>
<dbReference type="GO" id="GO:0006357">
    <property type="term" value="P:regulation of transcription by RNA polymerase II"/>
    <property type="evidence" value="ECO:0007669"/>
    <property type="project" value="TreeGrafter"/>
</dbReference>
<evidence type="ECO:0000259" key="3">
    <source>
        <dbReference type="PROSITE" id="PS51029"/>
    </source>
</evidence>
<feature type="domain" description="MADF" evidence="3">
    <location>
        <begin position="56"/>
        <end position="142"/>
    </location>
</feature>
<sequence length="358" mass="40597">STGPIGYSRRLPKSAERLPVCQSLSGGAPPQSAAGAASRRPDKVLAPAMPMMNSARLIDLVYARDPLWNPKSNFYHNREMKHLLWTEIAAELGVSRETVRTKWSCLRDSFRRELKKRQDGGFISKAQWPFFNRMLFLTSAMSAKDYSADQEFYNDTSETFEMIANPEVLMSSGGTTCDAGNSNMEVPSTSDQINFAEVRIKEEPTTSTQAATTTYHPPQMMSMIPDMDVRPMYVPPSLPFRPETHPRNLRPDYSKERRKLKKIRKKLKKEKERDEDYHFALSLVSSMKKVPVENKIKMRMMVMDTISSFACSLPDNPDQSTCDNSTSLIDEEPSTLPENPLTMADTSSMYTGTHHDRD</sequence>
<feature type="non-terminal residue" evidence="5">
    <location>
        <position position="1"/>
    </location>
</feature>
<dbReference type="Pfam" id="PF10545">
    <property type="entry name" value="MADF_DNA_bdg"/>
    <property type="match status" value="1"/>
</dbReference>
<reference evidence="5" key="1">
    <citation type="journal article" date="2016" name="Gigascience">
        <title>De novo construction of an expanded transcriptome assembly for the western tarnished plant bug, Lygus hesperus.</title>
        <authorList>
            <person name="Tassone E.E."/>
            <person name="Geib S.M."/>
            <person name="Hall B."/>
            <person name="Fabrick J.A."/>
            <person name="Brent C.S."/>
            <person name="Hull J.J."/>
        </authorList>
    </citation>
    <scope>NUCLEOTIDE SEQUENCE</scope>
</reference>
<dbReference type="EMBL" id="GDHC01000069">
    <property type="protein sequence ID" value="JAQ18560.1"/>
    <property type="molecule type" value="Transcribed_RNA"/>
</dbReference>
<feature type="domain" description="BESS" evidence="4">
    <location>
        <begin position="273"/>
        <end position="312"/>
    </location>
</feature>
<comment type="subcellular location">
    <subcellularLocation>
        <location evidence="1">Nucleus</location>
    </subcellularLocation>
</comment>
<dbReference type="AlphaFoldDB" id="A0A146MIS7"/>
<feature type="compositionally biased region" description="Polar residues" evidence="2">
    <location>
        <begin position="317"/>
        <end position="328"/>
    </location>
</feature>
<dbReference type="InterPro" id="IPR039353">
    <property type="entry name" value="TF_Adf1"/>
</dbReference>
<feature type="compositionally biased region" description="Basic and acidic residues" evidence="2">
    <location>
        <begin position="242"/>
        <end position="255"/>
    </location>
</feature>
<dbReference type="SMART" id="SM00595">
    <property type="entry name" value="MADF"/>
    <property type="match status" value="1"/>
</dbReference>
<organism evidence="5">
    <name type="scientific">Lygus hesperus</name>
    <name type="common">Western plant bug</name>
    <dbReference type="NCBI Taxonomy" id="30085"/>
    <lineage>
        <taxon>Eukaryota</taxon>
        <taxon>Metazoa</taxon>
        <taxon>Ecdysozoa</taxon>
        <taxon>Arthropoda</taxon>
        <taxon>Hexapoda</taxon>
        <taxon>Insecta</taxon>
        <taxon>Pterygota</taxon>
        <taxon>Neoptera</taxon>
        <taxon>Paraneoptera</taxon>
        <taxon>Hemiptera</taxon>
        <taxon>Heteroptera</taxon>
        <taxon>Panheteroptera</taxon>
        <taxon>Cimicomorpha</taxon>
        <taxon>Miridae</taxon>
        <taxon>Mirini</taxon>
        <taxon>Lygus</taxon>
    </lineage>
</organism>
<gene>
    <name evidence="5" type="ORF">g.56453</name>
</gene>
<dbReference type="GO" id="GO:0003677">
    <property type="term" value="F:DNA binding"/>
    <property type="evidence" value="ECO:0007669"/>
    <property type="project" value="InterPro"/>
</dbReference>
<evidence type="ECO:0000313" key="5">
    <source>
        <dbReference type="EMBL" id="JAQ18560.1"/>
    </source>
</evidence>
<dbReference type="InterPro" id="IPR006578">
    <property type="entry name" value="MADF-dom"/>
</dbReference>